<dbReference type="KEGG" id="mod:AS202_14090"/>
<dbReference type="RefSeq" id="WP_006265249.1">
    <property type="nucleotide sequence ID" value="NZ_BCMQ01000003.1"/>
</dbReference>
<protein>
    <submittedName>
        <fullName evidence="1">Uncharacterized protein</fullName>
    </submittedName>
</protein>
<dbReference type="Proteomes" id="UP000069030">
    <property type="component" value="Chromosome"/>
</dbReference>
<dbReference type="eggNOG" id="COG4984">
    <property type="taxonomic scope" value="Bacteria"/>
</dbReference>
<gene>
    <name evidence="1" type="ORF">AS202_14090</name>
</gene>
<sequence>MKEKIDKGDLYLLKEHSSLSDSQLGELLEQKSYANITDWQKFVKYLTLALGAGFLLSGIVFFFAYNWADLHKNIKFLLVFILLTISVIGAVYPKLNTVVRQVSLLSASILVGVLFAVYGQVYQTGANAYDLFFMWVLAITLWTVLSRFSPQWLFYAVLANTTLILYFLQVTSDDLLFYSGLFLLLLNVVLYLTPIYLAKKTNYKLDRYYTGLLSLACFSVATSGIITFIFVSTDRYIKADLRGLYMLVIASIAWFIGSFLWSRKAKDLLLYSYFLLSVFAIVFALIIKIADINEASLLLYALYCIGGTFGIVKLIINQKKVWSNEQ</sequence>
<dbReference type="InterPro" id="IPR018677">
    <property type="entry name" value="DUF2157"/>
</dbReference>
<dbReference type="AlphaFoldDB" id="A0A0S7EA05"/>
<dbReference type="Pfam" id="PF09925">
    <property type="entry name" value="DUF2157"/>
    <property type="match status" value="1"/>
</dbReference>
<organism evidence="1 2">
    <name type="scientific">Myroides odoratimimus</name>
    <dbReference type="NCBI Taxonomy" id="76832"/>
    <lineage>
        <taxon>Bacteria</taxon>
        <taxon>Pseudomonadati</taxon>
        <taxon>Bacteroidota</taxon>
        <taxon>Flavobacteriia</taxon>
        <taxon>Flavobacteriales</taxon>
        <taxon>Flavobacteriaceae</taxon>
        <taxon>Myroides</taxon>
    </lineage>
</organism>
<evidence type="ECO:0000313" key="2">
    <source>
        <dbReference type="Proteomes" id="UP000069030"/>
    </source>
</evidence>
<evidence type="ECO:0000313" key="1">
    <source>
        <dbReference type="EMBL" id="ALU27223.1"/>
    </source>
</evidence>
<accession>A0A0S7EA05</accession>
<reference evidence="1 2" key="1">
    <citation type="journal article" date="2016" name="J. Zhejiang Univ. Sci. B">
        <title>Antibiotic resistance mechanisms of Myroides sp.</title>
        <authorList>
            <person name="Hu S."/>
            <person name="Yuan S."/>
            <person name="Qu H."/>
            <person name="Jiang T."/>
            <person name="Zhou Y."/>
            <person name="Wang M."/>
            <person name="Ming D."/>
        </authorList>
    </citation>
    <scope>NUCLEOTIDE SEQUENCE [LARGE SCALE GENOMIC DNA]</scope>
    <source>
        <strain evidence="1 2">PR63039</strain>
    </source>
</reference>
<name>A0A0S7EA05_9FLAO</name>
<dbReference type="EMBL" id="CP013690">
    <property type="protein sequence ID" value="ALU27223.1"/>
    <property type="molecule type" value="Genomic_DNA"/>
</dbReference>
<proteinExistence type="predicted"/>